<protein>
    <submittedName>
        <fullName evidence="2">Uncharacterized protein</fullName>
    </submittedName>
</protein>
<dbReference type="AlphaFoldDB" id="A0A9W4GYF1"/>
<evidence type="ECO:0000313" key="3">
    <source>
        <dbReference type="Proteomes" id="UP001153328"/>
    </source>
</evidence>
<dbReference type="Proteomes" id="UP001153328">
    <property type="component" value="Unassembled WGS sequence"/>
</dbReference>
<name>A0A9W4GYF1_9ACTN</name>
<feature type="region of interest" description="Disordered" evidence="1">
    <location>
        <begin position="1"/>
        <end position="50"/>
    </location>
</feature>
<feature type="compositionally biased region" description="Pro residues" evidence="1">
    <location>
        <begin position="11"/>
        <end position="21"/>
    </location>
</feature>
<sequence length="50" mass="5113">MRTASRAPAPVHTPAPAPLPVHIPGHPCARGALPHGHVCTGAMGSAREWS</sequence>
<proteinExistence type="predicted"/>
<evidence type="ECO:0000256" key="1">
    <source>
        <dbReference type="SAM" id="MobiDB-lite"/>
    </source>
</evidence>
<organism evidence="2 3">
    <name type="scientific">Actinacidiphila bryophytorum</name>
    <dbReference type="NCBI Taxonomy" id="1436133"/>
    <lineage>
        <taxon>Bacteria</taxon>
        <taxon>Bacillati</taxon>
        <taxon>Actinomycetota</taxon>
        <taxon>Actinomycetes</taxon>
        <taxon>Kitasatosporales</taxon>
        <taxon>Streptomycetaceae</taxon>
        <taxon>Actinacidiphila</taxon>
    </lineage>
</organism>
<comment type="caution">
    <text evidence="2">The sequence shown here is derived from an EMBL/GenBank/DDBJ whole genome shotgun (WGS) entry which is preliminary data.</text>
</comment>
<accession>A0A9W4GYF1</accession>
<gene>
    <name evidence="2" type="ORF">SBRY_10169</name>
</gene>
<keyword evidence="3" id="KW-1185">Reference proteome</keyword>
<evidence type="ECO:0000313" key="2">
    <source>
        <dbReference type="EMBL" id="CAG7598546.1"/>
    </source>
</evidence>
<dbReference type="EMBL" id="CAJVAX010000001">
    <property type="protein sequence ID" value="CAG7598546.1"/>
    <property type="molecule type" value="Genomic_DNA"/>
</dbReference>
<reference evidence="2" key="1">
    <citation type="submission" date="2021-06" db="EMBL/GenBank/DDBJ databases">
        <authorList>
            <person name="Arsene-Ploetze F."/>
        </authorList>
    </citation>
    <scope>NUCLEOTIDE SEQUENCE</scope>
    <source>
        <strain evidence="2">SBRY1</strain>
    </source>
</reference>